<dbReference type="Proteomes" id="UP001155587">
    <property type="component" value="Unassembled WGS sequence"/>
</dbReference>
<comment type="caution">
    <text evidence="1">The sequence shown here is derived from an EMBL/GenBank/DDBJ whole genome shotgun (WGS) entry which is preliminary data.</text>
</comment>
<dbReference type="RefSeq" id="WP_265672858.1">
    <property type="nucleotide sequence ID" value="NZ_JAKRRY010000001.1"/>
</dbReference>
<name>A0A9X3CJ61_9VIBR</name>
<protein>
    <submittedName>
        <fullName evidence="1">Uncharacterized protein</fullName>
    </submittedName>
</protein>
<organism evidence="1 2">
    <name type="scientific">Vibrio qingdaonensis</name>
    <dbReference type="NCBI Taxonomy" id="2829491"/>
    <lineage>
        <taxon>Bacteria</taxon>
        <taxon>Pseudomonadati</taxon>
        <taxon>Pseudomonadota</taxon>
        <taxon>Gammaproteobacteria</taxon>
        <taxon>Vibrionales</taxon>
        <taxon>Vibrionaceae</taxon>
        <taxon>Vibrio</taxon>
    </lineage>
</organism>
<sequence length="83" mass="9792">MTLPLMWFETSYTRIKKWDTEGLSLLEAETALDTYLTENNPISLEMADYVAENWTCRRIQMLDSDARRTLMKIWDEREIAAQG</sequence>
<proteinExistence type="predicted"/>
<accession>A0A9X3CJ61</accession>
<keyword evidence="2" id="KW-1185">Reference proteome</keyword>
<evidence type="ECO:0000313" key="1">
    <source>
        <dbReference type="EMBL" id="MCW8344428.1"/>
    </source>
</evidence>
<reference evidence="1" key="1">
    <citation type="submission" date="2022-02" db="EMBL/GenBank/DDBJ databases">
        <title>Vibrio sp. nov, a new bacterium isolated from seawater.</title>
        <authorList>
            <person name="Yuan Y."/>
        </authorList>
    </citation>
    <scope>NUCLEOTIDE SEQUENCE</scope>
    <source>
        <strain evidence="1">ZSDZ65</strain>
    </source>
</reference>
<gene>
    <name evidence="1" type="ORF">MD535_00105</name>
</gene>
<evidence type="ECO:0000313" key="2">
    <source>
        <dbReference type="Proteomes" id="UP001155587"/>
    </source>
</evidence>
<dbReference type="AlphaFoldDB" id="A0A9X3CJ61"/>
<dbReference type="EMBL" id="JAKRRY010000001">
    <property type="protein sequence ID" value="MCW8344428.1"/>
    <property type="molecule type" value="Genomic_DNA"/>
</dbReference>